<proteinExistence type="predicted"/>
<dbReference type="EMBL" id="GBRH01187357">
    <property type="protein sequence ID" value="JAE10539.1"/>
    <property type="molecule type" value="Transcribed_RNA"/>
</dbReference>
<name>A0A0A9FH33_ARUDO</name>
<reference evidence="1" key="1">
    <citation type="submission" date="2014-09" db="EMBL/GenBank/DDBJ databases">
        <authorList>
            <person name="Magalhaes I.L.F."/>
            <person name="Oliveira U."/>
            <person name="Santos F.R."/>
            <person name="Vidigal T.H.D.A."/>
            <person name="Brescovit A.D."/>
            <person name="Santos A.J."/>
        </authorList>
    </citation>
    <scope>NUCLEOTIDE SEQUENCE</scope>
    <source>
        <tissue evidence="1">Shoot tissue taken approximately 20 cm above the soil surface</tissue>
    </source>
</reference>
<accession>A0A0A9FH33</accession>
<protein>
    <submittedName>
        <fullName evidence="1">Uncharacterized protein</fullName>
    </submittedName>
</protein>
<evidence type="ECO:0000313" key="1">
    <source>
        <dbReference type="EMBL" id="JAE10539.1"/>
    </source>
</evidence>
<dbReference type="AlphaFoldDB" id="A0A0A9FH33"/>
<reference evidence="1" key="2">
    <citation type="journal article" date="2015" name="Data Brief">
        <title>Shoot transcriptome of the giant reed, Arundo donax.</title>
        <authorList>
            <person name="Barrero R.A."/>
            <person name="Guerrero F.D."/>
            <person name="Moolhuijzen P."/>
            <person name="Goolsby J.A."/>
            <person name="Tidwell J."/>
            <person name="Bellgard S.E."/>
            <person name="Bellgard M.I."/>
        </authorList>
    </citation>
    <scope>NUCLEOTIDE SEQUENCE</scope>
    <source>
        <tissue evidence="1">Shoot tissue taken approximately 20 cm above the soil surface</tissue>
    </source>
</reference>
<organism evidence="1">
    <name type="scientific">Arundo donax</name>
    <name type="common">Giant reed</name>
    <name type="synonym">Donax arundinaceus</name>
    <dbReference type="NCBI Taxonomy" id="35708"/>
    <lineage>
        <taxon>Eukaryota</taxon>
        <taxon>Viridiplantae</taxon>
        <taxon>Streptophyta</taxon>
        <taxon>Embryophyta</taxon>
        <taxon>Tracheophyta</taxon>
        <taxon>Spermatophyta</taxon>
        <taxon>Magnoliopsida</taxon>
        <taxon>Liliopsida</taxon>
        <taxon>Poales</taxon>
        <taxon>Poaceae</taxon>
        <taxon>PACMAD clade</taxon>
        <taxon>Arundinoideae</taxon>
        <taxon>Arundineae</taxon>
        <taxon>Arundo</taxon>
    </lineage>
</organism>
<sequence length="24" mass="2874">MDCLVISLLPSCFPIVLPKKWRKW</sequence>